<dbReference type="RefSeq" id="WP_053390465.1">
    <property type="nucleotide sequence ID" value="NZ_CP010899.1"/>
</dbReference>
<dbReference type="KEGG" id="skn:SKUN_00199"/>
<feature type="transmembrane region" description="Helical" evidence="1">
    <location>
        <begin position="42"/>
        <end position="66"/>
    </location>
</feature>
<feature type="transmembrane region" description="Helical" evidence="1">
    <location>
        <begin position="9"/>
        <end position="30"/>
    </location>
</feature>
<dbReference type="EMBL" id="CP010899">
    <property type="protein sequence ID" value="ALA97121.1"/>
    <property type="molecule type" value="Genomic_DNA"/>
</dbReference>
<gene>
    <name evidence="2" type="ORF">SKUN_00199</name>
</gene>
<keyword evidence="1" id="KW-0812">Transmembrane</keyword>
<dbReference type="STRING" id="273035.SKUN_00199"/>
<keyword evidence="1" id="KW-0472">Membrane</keyword>
<dbReference type="PATRIC" id="fig|273035.7.peg.234"/>
<dbReference type="AlphaFoldDB" id="A0A0K2JFU4"/>
<evidence type="ECO:0000313" key="2">
    <source>
        <dbReference type="EMBL" id="ALA97121.1"/>
    </source>
</evidence>
<organism evidence="2 3">
    <name type="scientific">Spiroplasma kunkelii CR2-3x</name>
    <dbReference type="NCBI Taxonomy" id="273035"/>
    <lineage>
        <taxon>Bacteria</taxon>
        <taxon>Bacillati</taxon>
        <taxon>Mycoplasmatota</taxon>
        <taxon>Mollicutes</taxon>
        <taxon>Entomoplasmatales</taxon>
        <taxon>Spiroplasmataceae</taxon>
        <taxon>Spiroplasma</taxon>
    </lineage>
</organism>
<name>A0A0K2JFU4_SPIKU</name>
<evidence type="ECO:0000256" key="1">
    <source>
        <dbReference type="SAM" id="Phobius"/>
    </source>
</evidence>
<dbReference type="Proteomes" id="UP000062963">
    <property type="component" value="Chromosome"/>
</dbReference>
<keyword evidence="1" id="KW-1133">Transmembrane helix</keyword>
<sequence>MKKTERIKHLVFCSILFRLEIIVLILTYFYSLIYYQLNWLSYLWYFVSWWIFQTDFLILLFAFGGLI</sequence>
<accession>A0A0K2JFU4</accession>
<evidence type="ECO:0000313" key="3">
    <source>
        <dbReference type="Proteomes" id="UP000062963"/>
    </source>
</evidence>
<reference evidence="2 3" key="1">
    <citation type="journal article" date="2015" name="Genome Announc.">
        <title>Complete Genome Sequence of Spiroplasma kunkelii Strain CR2-3x, Causal Agent of Corn Stunt Disease in Zea mays L.</title>
        <authorList>
            <person name="Davis R.E."/>
            <person name="Shao J."/>
            <person name="Dally E.L."/>
            <person name="Zhao Y."/>
            <person name="Gasparich G.E."/>
            <person name="Gaynor B.J."/>
            <person name="Athey J.C."/>
            <person name="Harrison N.A."/>
            <person name="Donofrio N."/>
        </authorList>
    </citation>
    <scope>NUCLEOTIDE SEQUENCE [LARGE SCALE GENOMIC DNA]</scope>
    <source>
        <strain evidence="2 3">CR2-3x</strain>
    </source>
</reference>
<proteinExistence type="predicted"/>
<keyword evidence="3" id="KW-1185">Reference proteome</keyword>
<protein>
    <submittedName>
        <fullName evidence="2">Uncharacterized protein</fullName>
    </submittedName>
</protein>